<evidence type="ECO:0000259" key="11">
    <source>
        <dbReference type="Pfam" id="PF05193"/>
    </source>
</evidence>
<dbReference type="Gene3D" id="3.30.830.10">
    <property type="entry name" value="Metalloenzyme, LuxS/M16 peptidase-like"/>
    <property type="match status" value="4"/>
</dbReference>
<keyword evidence="6" id="KW-0862">Zinc</keyword>
<dbReference type="InterPro" id="IPR011765">
    <property type="entry name" value="Pept_M16_N"/>
</dbReference>
<keyword evidence="5 12" id="KW-0378">Hydrolase</keyword>
<comment type="similarity">
    <text evidence="2 8">Belongs to the peptidase M16 family.</text>
</comment>
<feature type="signal peptide" evidence="9">
    <location>
        <begin position="1"/>
        <end position="23"/>
    </location>
</feature>
<reference evidence="12 13" key="1">
    <citation type="submission" date="2020-08" db="EMBL/GenBank/DDBJ databases">
        <title>The Agave Microbiome: Exploring the role of microbial communities in plant adaptations to desert environments.</title>
        <authorList>
            <person name="Partida-Martinez L.P."/>
        </authorList>
    </citation>
    <scope>NUCLEOTIDE SEQUENCE [LARGE SCALE GENOMIC DNA]</scope>
    <source>
        <strain evidence="12 13">AT3.2</strain>
    </source>
</reference>
<evidence type="ECO:0000313" key="13">
    <source>
        <dbReference type="Proteomes" id="UP000540787"/>
    </source>
</evidence>
<keyword evidence="9" id="KW-0732">Signal</keyword>
<evidence type="ECO:0000256" key="9">
    <source>
        <dbReference type="SAM" id="SignalP"/>
    </source>
</evidence>
<evidence type="ECO:0000256" key="8">
    <source>
        <dbReference type="RuleBase" id="RU004447"/>
    </source>
</evidence>
<dbReference type="GO" id="GO:0046872">
    <property type="term" value="F:metal ion binding"/>
    <property type="evidence" value="ECO:0007669"/>
    <property type="project" value="UniProtKB-KW"/>
</dbReference>
<name>A0A7W9U6E7_9BURK</name>
<feature type="domain" description="Peptidase M16 C-terminal" evidence="11">
    <location>
        <begin position="712"/>
        <end position="880"/>
    </location>
</feature>
<dbReference type="InterPro" id="IPR050626">
    <property type="entry name" value="Peptidase_M16"/>
</dbReference>
<evidence type="ECO:0000256" key="1">
    <source>
        <dbReference type="ARBA" id="ARBA00001947"/>
    </source>
</evidence>
<dbReference type="PANTHER" id="PTHR43690:SF34">
    <property type="entry name" value="ZINC PROTEASE PQQL-LIKE"/>
    <property type="match status" value="1"/>
</dbReference>
<dbReference type="InterPro" id="IPR007863">
    <property type="entry name" value="Peptidase_M16_C"/>
</dbReference>
<organism evidence="12 13">
    <name type="scientific">Massilia aurea</name>
    <dbReference type="NCBI Taxonomy" id="373040"/>
    <lineage>
        <taxon>Bacteria</taxon>
        <taxon>Pseudomonadati</taxon>
        <taxon>Pseudomonadota</taxon>
        <taxon>Betaproteobacteria</taxon>
        <taxon>Burkholderiales</taxon>
        <taxon>Oxalobacteraceae</taxon>
        <taxon>Telluria group</taxon>
        <taxon>Massilia</taxon>
    </lineage>
</organism>
<evidence type="ECO:0000256" key="6">
    <source>
        <dbReference type="ARBA" id="ARBA00022833"/>
    </source>
</evidence>
<feature type="domain" description="Peptidase M16 N-terminal" evidence="10">
    <location>
        <begin position="67"/>
        <end position="185"/>
    </location>
</feature>
<comment type="caution">
    <text evidence="12">The sequence shown here is derived from an EMBL/GenBank/DDBJ whole genome shotgun (WGS) entry which is preliminary data.</text>
</comment>
<dbReference type="GO" id="GO:0004222">
    <property type="term" value="F:metalloendopeptidase activity"/>
    <property type="evidence" value="ECO:0007669"/>
    <property type="project" value="InterPro"/>
</dbReference>
<dbReference type="PROSITE" id="PS00143">
    <property type="entry name" value="INSULINASE"/>
    <property type="match status" value="1"/>
</dbReference>
<evidence type="ECO:0000256" key="3">
    <source>
        <dbReference type="ARBA" id="ARBA00022670"/>
    </source>
</evidence>
<feature type="chain" id="PRO_5031213762" evidence="9">
    <location>
        <begin position="24"/>
        <end position="979"/>
    </location>
</feature>
<accession>A0A7W9U6E7</accession>
<gene>
    <name evidence="12" type="ORF">HD842_000514</name>
</gene>
<dbReference type="AlphaFoldDB" id="A0A7W9U6E7"/>
<keyword evidence="3 12" id="KW-0645">Protease</keyword>
<dbReference type="Pfam" id="PF05193">
    <property type="entry name" value="Peptidase_M16_C"/>
    <property type="match status" value="2"/>
</dbReference>
<dbReference type="InterPro" id="IPR001431">
    <property type="entry name" value="Pept_M16_Zn_BS"/>
</dbReference>
<keyword evidence="7" id="KW-0482">Metalloprotease</keyword>
<dbReference type="Pfam" id="PF00675">
    <property type="entry name" value="Peptidase_M16"/>
    <property type="match status" value="1"/>
</dbReference>
<evidence type="ECO:0000256" key="2">
    <source>
        <dbReference type="ARBA" id="ARBA00007261"/>
    </source>
</evidence>
<comment type="cofactor">
    <cofactor evidence="1">
        <name>Zn(2+)</name>
        <dbReference type="ChEBI" id="CHEBI:29105"/>
    </cofactor>
</comment>
<dbReference type="RefSeq" id="WP_183550539.1">
    <property type="nucleotide sequence ID" value="NZ_JACHBX010000001.1"/>
</dbReference>
<evidence type="ECO:0000256" key="7">
    <source>
        <dbReference type="ARBA" id="ARBA00023049"/>
    </source>
</evidence>
<dbReference type="SUPFAM" id="SSF63411">
    <property type="entry name" value="LuxS/MPP-like metallohydrolase"/>
    <property type="match status" value="4"/>
</dbReference>
<dbReference type="EC" id="3.4.24.-" evidence="12"/>
<dbReference type="PANTHER" id="PTHR43690">
    <property type="entry name" value="NARDILYSIN"/>
    <property type="match status" value="1"/>
</dbReference>
<dbReference type="GO" id="GO:0006508">
    <property type="term" value="P:proteolysis"/>
    <property type="evidence" value="ECO:0007669"/>
    <property type="project" value="UniProtKB-KW"/>
</dbReference>
<keyword evidence="4" id="KW-0479">Metal-binding</keyword>
<sequence>MSNKFVRGACLAALVCVSSLAHSAPQASAPMAAVSKMDALQLDAVIPVGPQVKVGKLANGLTYYIQRNARPKHKLELRLVVKAGSILEDDDQRGLAHFVEHMAFNGSTNFRKHELVSYLQSIGVGFGADLNAYTSFDETVYILPIPTDKPQNVTRAFQVLEDWAHGVSFDTDAIDKERGIILEEARLGKGAADRMGKQIYPRLFNGSRYAERLPIGREDVLRNFKPETLKRFYKDWYRPDLMAVVVVGDIDPAQAEKLVKQHFTRLKNPATPRPRDYAAIPARADTEALVVTDPEADGNAVLIRYPVQPVRDLGTVRAYREELVQGLFASMLSARLAEISQLPDAPWLGASSSLGKLTPRYRAYNASAAIGPRGAQPAIAALVQENERARQHGFGVQELERAKKNLMRTYEQAWNERAKSDSGTYAAEYIRNFLQDEAIPGIETEYRYVQNLVPGITQAEMNAYARRTIPQDSGKLVLYTGVAKPDTPTGPQLLAAVSEAARLPVEPYDEKLLAARLMERPAQPGTITHEEHDKALGLTRLTLSNGVKVILKPTDFLNDQVVLSAARPGGQSLFPDQDILNARFSNAIVASMGVKDFTPLDMRKILAGKAAGVTVGLGSYTDVIAGASGATDIETMLQLLWLKFAGVRRDEDLFHAYIDKQAEIARNASGQPGRRFGDAVVSALFGNHPRAPRSLEADEYAKIDLDRSIAIFRQRFSSAKDMTFILVGSFDEKAIRPLLTSYLGTLPTPALPVAYRDVGLRPVTGVVKREVRSGTEPKSSISINFTGPAVFSEAEQLRLSALIEVTNLRIIEVLREKMAMIYGGGASGALSKIPYGNYSIGINLPTGPENVDKVVAATFAEIKRLQENGPDAAELEKVKSGWIQNHRRSLRENGYWVANLQSSLTEGTDPASILKVEQQVAALTAQDVQAAARRYFDTKNYVQVVLNPEAAAKAANVAKALPAVQPQPGQPGQPALPGT</sequence>
<evidence type="ECO:0000256" key="4">
    <source>
        <dbReference type="ARBA" id="ARBA00022723"/>
    </source>
</evidence>
<dbReference type="EMBL" id="JACHBX010000001">
    <property type="protein sequence ID" value="MBB6132403.1"/>
    <property type="molecule type" value="Genomic_DNA"/>
</dbReference>
<evidence type="ECO:0000259" key="10">
    <source>
        <dbReference type="Pfam" id="PF00675"/>
    </source>
</evidence>
<dbReference type="Proteomes" id="UP000540787">
    <property type="component" value="Unassembled WGS sequence"/>
</dbReference>
<dbReference type="InterPro" id="IPR011249">
    <property type="entry name" value="Metalloenz_LuxS/M16"/>
</dbReference>
<keyword evidence="13" id="KW-1185">Reference proteome</keyword>
<protein>
    <submittedName>
        <fullName evidence="12">Zinc protease</fullName>
        <ecNumber evidence="12">3.4.24.-</ecNumber>
    </submittedName>
</protein>
<evidence type="ECO:0000256" key="5">
    <source>
        <dbReference type="ARBA" id="ARBA00022801"/>
    </source>
</evidence>
<feature type="domain" description="Peptidase M16 C-terminal" evidence="11">
    <location>
        <begin position="224"/>
        <end position="406"/>
    </location>
</feature>
<evidence type="ECO:0000313" key="12">
    <source>
        <dbReference type="EMBL" id="MBB6132403.1"/>
    </source>
</evidence>
<proteinExistence type="inferred from homology"/>